<evidence type="ECO:0000313" key="3">
    <source>
        <dbReference type="Proteomes" id="UP001519291"/>
    </source>
</evidence>
<name>A0ABS4XYH9_9ACTN</name>
<proteinExistence type="predicted"/>
<keyword evidence="1" id="KW-1133">Transmembrane helix</keyword>
<dbReference type="GeneID" id="91567906"/>
<comment type="caution">
    <text evidence="2">The sequence shown here is derived from an EMBL/GenBank/DDBJ whole genome shotgun (WGS) entry which is preliminary data.</text>
</comment>
<feature type="transmembrane region" description="Helical" evidence="1">
    <location>
        <begin position="47"/>
        <end position="65"/>
    </location>
</feature>
<evidence type="ECO:0000313" key="2">
    <source>
        <dbReference type="EMBL" id="MBP2401574.1"/>
    </source>
</evidence>
<organism evidence="2 3">
    <name type="scientific">Streptomyces syringium</name>
    <dbReference type="NCBI Taxonomy" id="76729"/>
    <lineage>
        <taxon>Bacteria</taxon>
        <taxon>Bacillati</taxon>
        <taxon>Actinomycetota</taxon>
        <taxon>Actinomycetes</taxon>
        <taxon>Kitasatosporales</taxon>
        <taxon>Streptomycetaceae</taxon>
        <taxon>Streptomyces</taxon>
    </lineage>
</organism>
<reference evidence="2 3" key="1">
    <citation type="submission" date="2021-03" db="EMBL/GenBank/DDBJ databases">
        <title>Sequencing the genomes of 1000 actinobacteria strains.</title>
        <authorList>
            <person name="Klenk H.-P."/>
        </authorList>
    </citation>
    <scope>NUCLEOTIDE SEQUENCE [LARGE SCALE GENOMIC DNA]</scope>
    <source>
        <strain evidence="2 3">DSM 41480</strain>
    </source>
</reference>
<gene>
    <name evidence="2" type="ORF">JO379_001043</name>
</gene>
<accession>A0ABS4XYH9</accession>
<evidence type="ECO:0000256" key="1">
    <source>
        <dbReference type="SAM" id="Phobius"/>
    </source>
</evidence>
<sequence>MIGHMKKILEVLGFILVVQGAMAVLHQVTDWFGNWGVVRHIGFLDGYELYAGIVLAVLGIAICVASDRGKRQTGV</sequence>
<protein>
    <recommendedName>
        <fullName evidence="4">DUF378 domain-containing protein</fullName>
    </recommendedName>
</protein>
<keyword evidence="1" id="KW-0472">Membrane</keyword>
<dbReference type="Proteomes" id="UP001519291">
    <property type="component" value="Unassembled WGS sequence"/>
</dbReference>
<keyword evidence="1" id="KW-0812">Transmembrane</keyword>
<dbReference type="EMBL" id="JAGIOH010000001">
    <property type="protein sequence ID" value="MBP2401574.1"/>
    <property type="molecule type" value="Genomic_DNA"/>
</dbReference>
<keyword evidence="3" id="KW-1185">Reference proteome</keyword>
<dbReference type="RefSeq" id="WP_242625923.1">
    <property type="nucleotide sequence ID" value="NZ_JAGIOH010000001.1"/>
</dbReference>
<evidence type="ECO:0008006" key="4">
    <source>
        <dbReference type="Google" id="ProtNLM"/>
    </source>
</evidence>